<dbReference type="Gene3D" id="1.10.10.60">
    <property type="entry name" value="Homeodomain-like"/>
    <property type="match status" value="1"/>
</dbReference>
<proteinExistence type="predicted"/>
<protein>
    <submittedName>
        <fullName evidence="6">Helix-turn-helix domain-containing protein</fullName>
    </submittedName>
</protein>
<keyword evidence="2" id="KW-0238">DNA-binding</keyword>
<feature type="region of interest" description="Disordered" evidence="4">
    <location>
        <begin position="1"/>
        <end position="24"/>
    </location>
</feature>
<dbReference type="EMBL" id="CP047650">
    <property type="protein sequence ID" value="QHI97507.1"/>
    <property type="molecule type" value="Genomic_DNA"/>
</dbReference>
<evidence type="ECO:0000313" key="7">
    <source>
        <dbReference type="Proteomes" id="UP000464787"/>
    </source>
</evidence>
<dbReference type="PANTHER" id="PTHR47894">
    <property type="entry name" value="HTH-TYPE TRANSCRIPTIONAL REGULATOR GADX"/>
    <property type="match status" value="1"/>
</dbReference>
<reference evidence="6 7" key="1">
    <citation type="submission" date="2020-01" db="EMBL/GenBank/DDBJ databases">
        <title>Genome sequencing of strain KACC 21265.</title>
        <authorList>
            <person name="Heo J."/>
            <person name="Kim S.-J."/>
            <person name="Kim J.-S."/>
            <person name="Hong S.-B."/>
            <person name="Kwon S.-W."/>
        </authorList>
    </citation>
    <scope>NUCLEOTIDE SEQUENCE [LARGE SCALE GENOMIC DNA]</scope>
    <source>
        <strain evidence="6 7">KACC 21265</strain>
    </source>
</reference>
<dbReference type="RefSeq" id="WP_160551025.1">
    <property type="nucleotide sequence ID" value="NZ_CP047650.1"/>
</dbReference>
<dbReference type="Pfam" id="PF12625">
    <property type="entry name" value="Arabinose_bd"/>
    <property type="match status" value="1"/>
</dbReference>
<dbReference type="InterPro" id="IPR009057">
    <property type="entry name" value="Homeodomain-like_sf"/>
</dbReference>
<dbReference type="GO" id="GO:0003700">
    <property type="term" value="F:DNA-binding transcription factor activity"/>
    <property type="evidence" value="ECO:0007669"/>
    <property type="project" value="InterPro"/>
</dbReference>
<gene>
    <name evidence="6" type="ORF">GT347_05610</name>
</gene>
<dbReference type="PROSITE" id="PS01124">
    <property type="entry name" value="HTH_ARAC_FAMILY_2"/>
    <property type="match status" value="1"/>
</dbReference>
<evidence type="ECO:0000256" key="1">
    <source>
        <dbReference type="ARBA" id="ARBA00023015"/>
    </source>
</evidence>
<keyword evidence="3" id="KW-0804">Transcription</keyword>
<organism evidence="6 7">
    <name type="scientific">Xylophilus rhododendri</name>
    <dbReference type="NCBI Taxonomy" id="2697032"/>
    <lineage>
        <taxon>Bacteria</taxon>
        <taxon>Pseudomonadati</taxon>
        <taxon>Pseudomonadota</taxon>
        <taxon>Betaproteobacteria</taxon>
        <taxon>Burkholderiales</taxon>
        <taxon>Xylophilus</taxon>
    </lineage>
</organism>
<dbReference type="Proteomes" id="UP000464787">
    <property type="component" value="Chromosome"/>
</dbReference>
<dbReference type="GO" id="GO:0005829">
    <property type="term" value="C:cytosol"/>
    <property type="evidence" value="ECO:0007669"/>
    <property type="project" value="TreeGrafter"/>
</dbReference>
<dbReference type="AlphaFoldDB" id="A0A857J1N6"/>
<evidence type="ECO:0000259" key="5">
    <source>
        <dbReference type="PROSITE" id="PS01124"/>
    </source>
</evidence>
<dbReference type="InterPro" id="IPR018060">
    <property type="entry name" value="HTH_AraC"/>
</dbReference>
<dbReference type="GO" id="GO:0000976">
    <property type="term" value="F:transcription cis-regulatory region binding"/>
    <property type="evidence" value="ECO:0007669"/>
    <property type="project" value="TreeGrafter"/>
</dbReference>
<dbReference type="KEGG" id="xyk:GT347_05610"/>
<keyword evidence="1" id="KW-0805">Transcription regulation</keyword>
<sequence length="367" mass="40772">MERLNFFDTTPALPAETPSVGGSADQARQVADMRATLVRNLLATAQSHGLNPEPLTRGLGFGVADLEQPSCLLSFSQSARLARRVLDRLADPHLGLHMGAAANFVSWGPLALGMMACPTLQDTWALLLAAQRDVGCMLDLSGQECGKVYVLSGQPRFPEPDLEHFFVEQTFSAVLRASREVTRRDIAPLRVQLRWTTPGSTERYREAFGCEVLMGQPANTMEFSAEPVQVPTHDPYTFRNIRALLHPLRVRHDARADIAASVSRSIRNNIAHPPDLATLAADLHMSERTLRRHLAEAGCSYLQLLEEERRTHVFHQLHVSDRSVAEIAVEAGFADARSLRRAFRRWSGQTPAIWRSEHMTGGLLVYN</sequence>
<feature type="domain" description="HTH araC/xylS-type" evidence="5">
    <location>
        <begin position="260"/>
        <end position="357"/>
    </location>
</feature>
<name>A0A857J1N6_9BURK</name>
<dbReference type="Pfam" id="PF12833">
    <property type="entry name" value="HTH_18"/>
    <property type="match status" value="1"/>
</dbReference>
<keyword evidence="7" id="KW-1185">Reference proteome</keyword>
<accession>A0A857J1N6</accession>
<evidence type="ECO:0000256" key="3">
    <source>
        <dbReference type="ARBA" id="ARBA00023163"/>
    </source>
</evidence>
<evidence type="ECO:0000256" key="2">
    <source>
        <dbReference type="ARBA" id="ARBA00023125"/>
    </source>
</evidence>
<dbReference type="SUPFAM" id="SSF46689">
    <property type="entry name" value="Homeodomain-like"/>
    <property type="match status" value="1"/>
</dbReference>
<dbReference type="SMART" id="SM00342">
    <property type="entry name" value="HTH_ARAC"/>
    <property type="match status" value="1"/>
</dbReference>
<dbReference type="InterPro" id="IPR032687">
    <property type="entry name" value="AraC-type_N"/>
</dbReference>
<dbReference type="PANTHER" id="PTHR47894:SF1">
    <property type="entry name" value="HTH-TYPE TRANSCRIPTIONAL REGULATOR VQSM"/>
    <property type="match status" value="1"/>
</dbReference>
<evidence type="ECO:0000256" key="4">
    <source>
        <dbReference type="SAM" id="MobiDB-lite"/>
    </source>
</evidence>
<evidence type="ECO:0000313" key="6">
    <source>
        <dbReference type="EMBL" id="QHI97507.1"/>
    </source>
</evidence>